<dbReference type="EMBL" id="CAJVRM010000239">
    <property type="protein sequence ID" value="CAG8977895.1"/>
    <property type="molecule type" value="Genomic_DNA"/>
</dbReference>
<evidence type="ECO:0000313" key="4">
    <source>
        <dbReference type="Proteomes" id="UP000701801"/>
    </source>
</evidence>
<feature type="compositionally biased region" description="Low complexity" evidence="1">
    <location>
        <begin position="174"/>
        <end position="208"/>
    </location>
</feature>
<protein>
    <submittedName>
        <fullName evidence="3">Uncharacterized protein</fullName>
    </submittedName>
</protein>
<feature type="chain" id="PRO_5040341786" evidence="2">
    <location>
        <begin position="18"/>
        <end position="283"/>
    </location>
</feature>
<feature type="region of interest" description="Disordered" evidence="1">
    <location>
        <begin position="174"/>
        <end position="242"/>
    </location>
</feature>
<name>A0A9N9Q340_9HELO</name>
<reference evidence="3" key="1">
    <citation type="submission" date="2021-07" db="EMBL/GenBank/DDBJ databases">
        <authorList>
            <person name="Durling M."/>
        </authorList>
    </citation>
    <scope>NUCLEOTIDE SEQUENCE</scope>
</reference>
<feature type="signal peptide" evidence="2">
    <location>
        <begin position="1"/>
        <end position="17"/>
    </location>
</feature>
<gene>
    <name evidence="3" type="ORF">HYALB_00001772</name>
</gene>
<feature type="compositionally biased region" description="Polar residues" evidence="1">
    <location>
        <begin position="209"/>
        <end position="242"/>
    </location>
</feature>
<evidence type="ECO:0000256" key="1">
    <source>
        <dbReference type="SAM" id="MobiDB-lite"/>
    </source>
</evidence>
<keyword evidence="4" id="KW-1185">Reference proteome</keyword>
<keyword evidence="2" id="KW-0732">Signal</keyword>
<dbReference type="AlphaFoldDB" id="A0A9N9Q340"/>
<dbReference type="OrthoDB" id="3543931at2759"/>
<dbReference type="Proteomes" id="UP000701801">
    <property type="component" value="Unassembled WGS sequence"/>
</dbReference>
<organism evidence="3 4">
    <name type="scientific">Hymenoscyphus albidus</name>
    <dbReference type="NCBI Taxonomy" id="595503"/>
    <lineage>
        <taxon>Eukaryota</taxon>
        <taxon>Fungi</taxon>
        <taxon>Dikarya</taxon>
        <taxon>Ascomycota</taxon>
        <taxon>Pezizomycotina</taxon>
        <taxon>Leotiomycetes</taxon>
        <taxon>Helotiales</taxon>
        <taxon>Helotiaceae</taxon>
        <taxon>Hymenoscyphus</taxon>
    </lineage>
</organism>
<sequence length="283" mass="28735">MLFPLTLLFAAQALATSAPTCPDSKNGYQVEKAFFLYRTFCHELASTGFESQLSFTGSDTDPWISFGYEKASDGTGCDENSCARDYESLVGACALRNHTVFGGGNVGSSCGTYNFTIYEPQFTPGSDAKPEIPSGPEITSIVSLVKAKYGLESGPTMAPSSSSSSVAATTTSHATTTSSGSLGTSSTSITPAVSSFTSTPSASPSPVFNSTLTPTQGPYGNGTRTSILPNRTGSPVAWSTGSAGLGPGATNAPSIPAAKSEGNVNVVGGLVVMAAVLVSGLLL</sequence>
<evidence type="ECO:0000313" key="3">
    <source>
        <dbReference type="EMBL" id="CAG8977895.1"/>
    </source>
</evidence>
<comment type="caution">
    <text evidence="3">The sequence shown here is derived from an EMBL/GenBank/DDBJ whole genome shotgun (WGS) entry which is preliminary data.</text>
</comment>
<accession>A0A9N9Q340</accession>
<evidence type="ECO:0000256" key="2">
    <source>
        <dbReference type="SAM" id="SignalP"/>
    </source>
</evidence>
<proteinExistence type="predicted"/>